<accession>A0ABX7RDX8</accession>
<dbReference type="RefSeq" id="WP_200604960.1">
    <property type="nucleotide sequence ID" value="NZ_CP071517.1"/>
</dbReference>
<dbReference type="Proteomes" id="UP000663400">
    <property type="component" value="Chromosome"/>
</dbReference>
<evidence type="ECO:0008006" key="3">
    <source>
        <dbReference type="Google" id="ProtNLM"/>
    </source>
</evidence>
<dbReference type="EMBL" id="CP071517">
    <property type="protein sequence ID" value="QSX75604.1"/>
    <property type="molecule type" value="Genomic_DNA"/>
</dbReference>
<name>A0ABX7RDX8_9GAMM</name>
<gene>
    <name evidence="1" type="ORF">HIV01_003470</name>
</gene>
<proteinExistence type="predicted"/>
<reference evidence="1 2" key="1">
    <citation type="submission" date="2021-02" db="EMBL/GenBank/DDBJ databases">
        <title>Lysobacter arenosi sp. nov., isolated from soil of gangwondo yeongwol, south Korea.</title>
        <authorList>
            <person name="Kim K.R."/>
            <person name="Kim K.H."/>
            <person name="Jeon C.O."/>
        </authorList>
    </citation>
    <scope>NUCLEOTIDE SEQUENCE [LARGE SCALE GENOMIC DNA]</scope>
    <source>
        <strain evidence="1 2">R7</strain>
    </source>
</reference>
<sequence>MNCHFDVPALPPVSQPEAMARLQSILLDDVEHWMGPRDRSDACLPPGFRAGPAWAWMTPLGAIAELSPESAQSWQFAVFELAHECVHLANRPLGGASRMEEGAATLYGLPACISIFDGRFLPVLKNGDPYADAMRLVSRMGRQPMAALKAVRREAGNFRYSTPQIVVEAVPGIDHSLAHRLCARFTEALT</sequence>
<organism evidence="1 2">
    <name type="scientific">Lysobacter arenosi</name>
    <dbReference type="NCBI Taxonomy" id="2795387"/>
    <lineage>
        <taxon>Bacteria</taxon>
        <taxon>Pseudomonadati</taxon>
        <taxon>Pseudomonadota</taxon>
        <taxon>Gammaproteobacteria</taxon>
        <taxon>Lysobacterales</taxon>
        <taxon>Lysobacteraceae</taxon>
        <taxon>Lysobacter</taxon>
    </lineage>
</organism>
<keyword evidence="2" id="KW-1185">Reference proteome</keyword>
<evidence type="ECO:0000313" key="1">
    <source>
        <dbReference type="EMBL" id="QSX75604.1"/>
    </source>
</evidence>
<protein>
    <recommendedName>
        <fullName evidence="3">Metallopeptidase domain-containing protein</fullName>
    </recommendedName>
</protein>
<evidence type="ECO:0000313" key="2">
    <source>
        <dbReference type="Proteomes" id="UP000663400"/>
    </source>
</evidence>